<comment type="similarity">
    <text evidence="2">Belongs to the protein prenyltransferase subunit alpha family.</text>
</comment>
<dbReference type="EC" id="2.5.1.59" evidence="3"/>
<comment type="cofactor">
    <cofactor evidence="1">
        <name>Mg(2+)</name>
        <dbReference type="ChEBI" id="CHEBI:18420"/>
    </cofactor>
</comment>
<evidence type="ECO:0000256" key="13">
    <source>
        <dbReference type="ARBA" id="ARBA00043219"/>
    </source>
</evidence>
<dbReference type="GO" id="GO:0004662">
    <property type="term" value="F:CAAX-protein geranylgeranyltransferase activity"/>
    <property type="evidence" value="ECO:0007669"/>
    <property type="project" value="UniProtKB-EC"/>
</dbReference>
<keyword evidence="6 14" id="KW-0808">Transferase</keyword>
<evidence type="ECO:0000256" key="9">
    <source>
        <dbReference type="ARBA" id="ARBA00040965"/>
    </source>
</evidence>
<dbReference type="Proteomes" id="UP000054144">
    <property type="component" value="Unassembled WGS sequence"/>
</dbReference>
<dbReference type="AlphaFoldDB" id="A0A0D7AE06"/>
<evidence type="ECO:0000256" key="5">
    <source>
        <dbReference type="ARBA" id="ARBA00022602"/>
    </source>
</evidence>
<sequence length="330" mass="38718">MASSKPTPILYSERPEWQDVKPLPQYENVNPLAPIFYTDEYRDATDYFRGIVKVGEKSERVLTLTEHIIRLNPAHYSAWQYRYQTLMALKAPLDEELRLMDELAVKFLKTYQVWHHRRLLVMVTGKPAPELRLTEMCLRTDAKNYHTWSHRQWLLAQFNDNDLWAGELDFVEQLLGEDIRNNSAWHHRFFVVYQSGTRAGEQDRERVNRRELIFVKHSISIAPNNASAWNYLRGVLDHNKIPYSSLQSFVEMYTRSAPPADRAGIVDLENPGPDENAQLPCVAAIEFLADIYESEGEEGIPKAKELWASLAHQYDTVRKRYWDYRARCYH</sequence>
<accession>A0A0D7AE06</accession>
<dbReference type="GO" id="GO:0005953">
    <property type="term" value="C:CAAX-protein geranylgeranyltransferase complex"/>
    <property type="evidence" value="ECO:0007669"/>
    <property type="project" value="TreeGrafter"/>
</dbReference>
<protein>
    <recommendedName>
        <fullName evidence="9">Protein farnesyltransferase/geranylgeranyltransferase type-1 subunit alpha</fullName>
        <ecNumber evidence="4">2.5.1.58</ecNumber>
        <ecNumber evidence="3">2.5.1.59</ecNumber>
    </recommendedName>
    <alternativeName>
        <fullName evidence="12">CAAX farnesyltransferase subunit alpha</fullName>
    </alternativeName>
    <alternativeName>
        <fullName evidence="11">FTase-alpha</fullName>
    </alternativeName>
    <alternativeName>
        <fullName evidence="10">Ras proteins prenyltransferase subunit alpha</fullName>
    </alternativeName>
    <alternativeName>
        <fullName evidence="13">Type I protein geranyl-geranyltransferase subunit alpha</fullName>
    </alternativeName>
</protein>
<dbReference type="PROSITE" id="PS51147">
    <property type="entry name" value="PFTA"/>
    <property type="match status" value="4"/>
</dbReference>
<dbReference type="PANTHER" id="PTHR11129">
    <property type="entry name" value="PROTEIN FARNESYLTRANSFERASE ALPHA SUBUNIT/RAB GERANYLGERANYL TRANSFERASE ALPHA SUBUNIT"/>
    <property type="match status" value="1"/>
</dbReference>
<keyword evidence="5" id="KW-0637">Prenyltransferase</keyword>
<evidence type="ECO:0000256" key="8">
    <source>
        <dbReference type="ARBA" id="ARBA00022842"/>
    </source>
</evidence>
<dbReference type="Pfam" id="PF01239">
    <property type="entry name" value="PPTA"/>
    <property type="match status" value="5"/>
</dbReference>
<evidence type="ECO:0000313" key="15">
    <source>
        <dbReference type="Proteomes" id="UP000054144"/>
    </source>
</evidence>
<dbReference type="EMBL" id="KN881789">
    <property type="protein sequence ID" value="KIY48940.1"/>
    <property type="molecule type" value="Genomic_DNA"/>
</dbReference>
<reference evidence="14 15" key="1">
    <citation type="journal article" date="2015" name="Fungal Genet. Biol.">
        <title>Evolution of novel wood decay mechanisms in Agaricales revealed by the genome sequences of Fistulina hepatica and Cylindrobasidium torrendii.</title>
        <authorList>
            <person name="Floudas D."/>
            <person name="Held B.W."/>
            <person name="Riley R."/>
            <person name="Nagy L.G."/>
            <person name="Koehler G."/>
            <person name="Ransdell A.S."/>
            <person name="Younus H."/>
            <person name="Chow J."/>
            <person name="Chiniquy J."/>
            <person name="Lipzen A."/>
            <person name="Tritt A."/>
            <person name="Sun H."/>
            <person name="Haridas S."/>
            <person name="LaButti K."/>
            <person name="Ohm R.A."/>
            <person name="Kues U."/>
            <person name="Blanchette R.A."/>
            <person name="Grigoriev I.V."/>
            <person name="Minto R.E."/>
            <person name="Hibbett D.S."/>
        </authorList>
    </citation>
    <scope>NUCLEOTIDE SEQUENCE [LARGE SCALE GENOMIC DNA]</scope>
    <source>
        <strain evidence="14 15">ATCC 64428</strain>
    </source>
</reference>
<name>A0A0D7AE06_9AGAR</name>
<keyword evidence="7" id="KW-0677">Repeat</keyword>
<evidence type="ECO:0000256" key="6">
    <source>
        <dbReference type="ARBA" id="ARBA00022679"/>
    </source>
</evidence>
<dbReference type="OrthoDB" id="10255768at2759"/>
<dbReference type="Gene3D" id="1.25.40.120">
    <property type="entry name" value="Protein prenylyltransferase"/>
    <property type="match status" value="1"/>
</dbReference>
<evidence type="ECO:0000256" key="7">
    <source>
        <dbReference type="ARBA" id="ARBA00022737"/>
    </source>
</evidence>
<keyword evidence="8" id="KW-0460">Magnesium</keyword>
<dbReference type="PANTHER" id="PTHR11129:SF1">
    <property type="entry name" value="PROTEIN FARNESYLTRANSFERASE_GERANYLGERANYLTRANSFERASE TYPE-1 SUBUNIT ALPHA"/>
    <property type="match status" value="1"/>
</dbReference>
<evidence type="ECO:0000256" key="2">
    <source>
        <dbReference type="ARBA" id="ARBA00006734"/>
    </source>
</evidence>
<organism evidence="14 15">
    <name type="scientific">Fistulina hepatica ATCC 64428</name>
    <dbReference type="NCBI Taxonomy" id="1128425"/>
    <lineage>
        <taxon>Eukaryota</taxon>
        <taxon>Fungi</taxon>
        <taxon>Dikarya</taxon>
        <taxon>Basidiomycota</taxon>
        <taxon>Agaricomycotina</taxon>
        <taxon>Agaricomycetes</taxon>
        <taxon>Agaricomycetidae</taxon>
        <taxon>Agaricales</taxon>
        <taxon>Fistulinaceae</taxon>
        <taxon>Fistulina</taxon>
    </lineage>
</organism>
<evidence type="ECO:0000313" key="14">
    <source>
        <dbReference type="EMBL" id="KIY48940.1"/>
    </source>
</evidence>
<dbReference type="InterPro" id="IPR002088">
    <property type="entry name" value="Prenyl_trans_a"/>
</dbReference>
<evidence type="ECO:0000256" key="3">
    <source>
        <dbReference type="ARBA" id="ARBA00012700"/>
    </source>
</evidence>
<dbReference type="GO" id="GO:0005965">
    <property type="term" value="C:protein farnesyltransferase complex"/>
    <property type="evidence" value="ECO:0007669"/>
    <property type="project" value="TreeGrafter"/>
</dbReference>
<dbReference type="EC" id="2.5.1.58" evidence="4"/>
<evidence type="ECO:0000256" key="4">
    <source>
        <dbReference type="ARBA" id="ARBA00012702"/>
    </source>
</evidence>
<proteinExistence type="inferred from homology"/>
<gene>
    <name evidence="14" type="ORF">FISHEDRAFT_65582</name>
</gene>
<keyword evidence="15" id="KW-1185">Reference proteome</keyword>
<evidence type="ECO:0000256" key="10">
    <source>
        <dbReference type="ARBA" id="ARBA00041392"/>
    </source>
</evidence>
<evidence type="ECO:0000256" key="12">
    <source>
        <dbReference type="ARBA" id="ARBA00043086"/>
    </source>
</evidence>
<evidence type="ECO:0000256" key="11">
    <source>
        <dbReference type="ARBA" id="ARBA00042436"/>
    </source>
</evidence>
<dbReference type="SUPFAM" id="SSF48439">
    <property type="entry name" value="Protein prenylyltransferase"/>
    <property type="match status" value="1"/>
</dbReference>
<evidence type="ECO:0000256" key="1">
    <source>
        <dbReference type="ARBA" id="ARBA00001946"/>
    </source>
</evidence>
<dbReference type="GO" id="GO:0004660">
    <property type="term" value="F:protein farnesyltransferase activity"/>
    <property type="evidence" value="ECO:0007669"/>
    <property type="project" value="UniProtKB-EC"/>
</dbReference>